<gene>
    <name evidence="1" type="ORF">E5329_19710</name>
</gene>
<proteinExistence type="predicted"/>
<protein>
    <submittedName>
        <fullName evidence="1">Glycosyltransferase family 1 protein</fullName>
    </submittedName>
</protein>
<dbReference type="EMBL" id="SRYA01000049">
    <property type="protein sequence ID" value="TGY91950.1"/>
    <property type="molecule type" value="Genomic_DNA"/>
</dbReference>
<accession>A0AC61RRL1</accession>
<evidence type="ECO:0000313" key="2">
    <source>
        <dbReference type="Proteomes" id="UP000304953"/>
    </source>
</evidence>
<reference evidence="1" key="1">
    <citation type="submission" date="2019-04" db="EMBL/GenBank/DDBJ databases">
        <title>Microbes associate with the intestines of laboratory mice.</title>
        <authorList>
            <person name="Navarre W."/>
            <person name="Wong E."/>
            <person name="Huang K."/>
            <person name="Tropini C."/>
            <person name="Ng K."/>
            <person name="Yu B."/>
        </authorList>
    </citation>
    <scope>NUCLEOTIDE SEQUENCE</scope>
    <source>
        <strain evidence="1">NM01_1-7b</strain>
    </source>
</reference>
<evidence type="ECO:0000313" key="1">
    <source>
        <dbReference type="EMBL" id="TGY91950.1"/>
    </source>
</evidence>
<dbReference type="Proteomes" id="UP000304953">
    <property type="component" value="Unassembled WGS sequence"/>
</dbReference>
<keyword evidence="2" id="KW-1185">Reference proteome</keyword>
<organism evidence="1 2">
    <name type="scientific">Petralouisia muris</name>
    <dbReference type="NCBI Taxonomy" id="3032872"/>
    <lineage>
        <taxon>Bacteria</taxon>
        <taxon>Bacillati</taxon>
        <taxon>Bacillota</taxon>
        <taxon>Clostridia</taxon>
        <taxon>Lachnospirales</taxon>
        <taxon>Lachnospiraceae</taxon>
        <taxon>Petralouisia</taxon>
    </lineage>
</organism>
<name>A0AC61RRL1_9FIRM</name>
<comment type="caution">
    <text evidence="1">The sequence shown here is derived from an EMBL/GenBank/DDBJ whole genome shotgun (WGS) entry which is preliminary data.</text>
</comment>
<sequence length="393" mass="45265">MKATRIIFIRGAVETLEFFSLQMAEALQAQGFKTWFWDMKAPLSSREHFLELNDYEHTVLVTFNFIGLSGESQFHSENTSLWEEHGVPVFCIMVDHPMYYYKRLRTGIKNLTLICIDRDHQSFVSQYYPEYGKVHFLPLAGTMLPGAPLPMKDRNIDVIFAGNYVPPDRLTPHIQHMDEESRDFYFDIIEELIRHPDRPMEQELIARLTGEFPQITREETLSCLHSMIFIDLYVRSWFRREIICSLAEAGIPVTVIGKDWEKAGCKRQENLILTGQKDSLACLKAMGQAKISVNVMPWFKNGAHDRIFNGMLQGCTVVTDSSAYLDEIICSKTDYIAFHLDRYQEISRKVSYLLEHPGETECIAAAGYKKAAQSHTWANRALTLLDIISRDSQ</sequence>